<evidence type="ECO:0000256" key="1">
    <source>
        <dbReference type="ARBA" id="ARBA00004651"/>
    </source>
</evidence>
<feature type="transmembrane region" description="Helical" evidence="8">
    <location>
        <begin position="206"/>
        <end position="226"/>
    </location>
</feature>
<dbReference type="SUPFAM" id="SSF161098">
    <property type="entry name" value="MetI-like"/>
    <property type="match status" value="1"/>
</dbReference>
<evidence type="ECO:0000256" key="6">
    <source>
        <dbReference type="ARBA" id="ARBA00022989"/>
    </source>
</evidence>
<dbReference type="OrthoDB" id="9782004at2"/>
<dbReference type="RefSeq" id="WP_132290424.1">
    <property type="nucleotide sequence ID" value="NZ_SKBM01000012.1"/>
</dbReference>
<dbReference type="Gene3D" id="1.10.3720.10">
    <property type="entry name" value="MetI-like"/>
    <property type="match status" value="1"/>
</dbReference>
<evidence type="ECO:0000256" key="5">
    <source>
        <dbReference type="ARBA" id="ARBA00022692"/>
    </source>
</evidence>
<evidence type="ECO:0000256" key="7">
    <source>
        <dbReference type="ARBA" id="ARBA00023136"/>
    </source>
</evidence>
<evidence type="ECO:0000313" key="12">
    <source>
        <dbReference type="Proteomes" id="UP000295023"/>
    </source>
</evidence>
<feature type="transmembrane region" description="Helical" evidence="8">
    <location>
        <begin position="100"/>
        <end position="122"/>
    </location>
</feature>
<gene>
    <name evidence="11" type="ORF">EXY23_14385</name>
</gene>
<protein>
    <submittedName>
        <fullName evidence="11">ABC transporter permease subunit</fullName>
    </submittedName>
</protein>
<keyword evidence="6 8" id="KW-1133">Transmembrane helix</keyword>
<dbReference type="Proteomes" id="UP000295023">
    <property type="component" value="Unassembled WGS sequence"/>
</dbReference>
<dbReference type="PANTHER" id="PTHR43848">
    <property type="entry name" value="PUTRESCINE TRANSPORT SYSTEM PERMEASE PROTEIN POTI"/>
    <property type="match status" value="1"/>
</dbReference>
<sequence length="286" mass="29908">MRRLGLAFGLLFLWLPILLLVGYAFSADRIPFQWGGFSLRWFAALAANARLLEAAWLSLRIAAGAATLAVLLGGMAGWVLARFGPFRGRAVFGALAGAPLVLPEVVTGLSLLLLFVVLQGAAEAALGWAPERGALTVLLAHATLGLAYVAVVVQARLAGMDPALEEAAADLGAGPFTAFRTVTLPLIAPALAAGWLLAFTLSLDDVVVASFVSGPAGTTLPMLVFSRLRVGLTPEINALAAVILALAGVAVGGAAWALLRRADRDRADRDRADRDRRDPARSSRRG</sequence>
<evidence type="ECO:0000256" key="4">
    <source>
        <dbReference type="ARBA" id="ARBA00022475"/>
    </source>
</evidence>
<dbReference type="AlphaFoldDB" id="A0A4R4DIT9"/>
<keyword evidence="7 8" id="KW-0472">Membrane</keyword>
<evidence type="ECO:0000256" key="8">
    <source>
        <dbReference type="RuleBase" id="RU363032"/>
    </source>
</evidence>
<comment type="similarity">
    <text evidence="2">Belongs to the binding-protein-dependent transport system permease family. CysTW subfamily.</text>
</comment>
<dbReference type="GO" id="GO:0055085">
    <property type="term" value="P:transmembrane transport"/>
    <property type="evidence" value="ECO:0007669"/>
    <property type="project" value="InterPro"/>
</dbReference>
<keyword evidence="12" id="KW-1185">Reference proteome</keyword>
<feature type="transmembrane region" description="Helical" evidence="8">
    <location>
        <begin position="59"/>
        <end position="80"/>
    </location>
</feature>
<dbReference type="InterPro" id="IPR035906">
    <property type="entry name" value="MetI-like_sf"/>
</dbReference>
<accession>A0A4R4DIT9</accession>
<reference evidence="11 12" key="1">
    <citation type="submission" date="2019-03" db="EMBL/GenBank/DDBJ databases">
        <title>Paracraurococcus aquatilis NE82 genome sequence.</title>
        <authorList>
            <person name="Zhao Y."/>
            <person name="Du Z."/>
        </authorList>
    </citation>
    <scope>NUCLEOTIDE SEQUENCE [LARGE SCALE GENOMIC DNA]</scope>
    <source>
        <strain evidence="11 12">NE82</strain>
    </source>
</reference>
<comment type="caution">
    <text evidence="11">The sequence shown here is derived from an EMBL/GenBank/DDBJ whole genome shotgun (WGS) entry which is preliminary data.</text>
</comment>
<dbReference type="GO" id="GO:0005886">
    <property type="term" value="C:plasma membrane"/>
    <property type="evidence" value="ECO:0007669"/>
    <property type="project" value="UniProtKB-SubCell"/>
</dbReference>
<name>A0A4R4DIT9_9PROT</name>
<keyword evidence="5 8" id="KW-0812">Transmembrane</keyword>
<feature type="transmembrane region" description="Helical" evidence="8">
    <location>
        <begin position="36"/>
        <end position="52"/>
    </location>
</feature>
<keyword evidence="4" id="KW-1003">Cell membrane</keyword>
<dbReference type="CDD" id="cd06261">
    <property type="entry name" value="TM_PBP2"/>
    <property type="match status" value="1"/>
</dbReference>
<evidence type="ECO:0000259" key="10">
    <source>
        <dbReference type="PROSITE" id="PS50928"/>
    </source>
</evidence>
<evidence type="ECO:0000256" key="9">
    <source>
        <dbReference type="SAM" id="MobiDB-lite"/>
    </source>
</evidence>
<feature type="transmembrane region" description="Helical" evidence="8">
    <location>
        <begin position="134"/>
        <end position="157"/>
    </location>
</feature>
<dbReference type="Pfam" id="PF00528">
    <property type="entry name" value="BPD_transp_1"/>
    <property type="match status" value="1"/>
</dbReference>
<dbReference type="InterPro" id="IPR000515">
    <property type="entry name" value="MetI-like"/>
</dbReference>
<keyword evidence="3 8" id="KW-0813">Transport</keyword>
<feature type="transmembrane region" description="Helical" evidence="8">
    <location>
        <begin position="238"/>
        <end position="259"/>
    </location>
</feature>
<evidence type="ECO:0000313" key="11">
    <source>
        <dbReference type="EMBL" id="TCZ60952.1"/>
    </source>
</evidence>
<dbReference type="PANTHER" id="PTHR43848:SF2">
    <property type="entry name" value="PUTRESCINE TRANSPORT SYSTEM PERMEASE PROTEIN POTI"/>
    <property type="match status" value="1"/>
</dbReference>
<evidence type="ECO:0000256" key="3">
    <source>
        <dbReference type="ARBA" id="ARBA00022448"/>
    </source>
</evidence>
<proteinExistence type="inferred from homology"/>
<feature type="region of interest" description="Disordered" evidence="9">
    <location>
        <begin position="264"/>
        <end position="286"/>
    </location>
</feature>
<comment type="subcellular location">
    <subcellularLocation>
        <location evidence="1 8">Cell membrane</location>
        <topology evidence="1 8">Multi-pass membrane protein</topology>
    </subcellularLocation>
</comment>
<dbReference type="InterPro" id="IPR051789">
    <property type="entry name" value="Bact_Polyamine_Transport"/>
</dbReference>
<dbReference type="PROSITE" id="PS50928">
    <property type="entry name" value="ABC_TM1"/>
    <property type="match status" value="1"/>
</dbReference>
<organism evidence="11 12">
    <name type="scientific">Roseicella aquatilis</name>
    <dbReference type="NCBI Taxonomy" id="2527868"/>
    <lineage>
        <taxon>Bacteria</taxon>
        <taxon>Pseudomonadati</taxon>
        <taxon>Pseudomonadota</taxon>
        <taxon>Alphaproteobacteria</taxon>
        <taxon>Acetobacterales</taxon>
        <taxon>Roseomonadaceae</taxon>
        <taxon>Roseicella</taxon>
    </lineage>
</organism>
<evidence type="ECO:0000256" key="2">
    <source>
        <dbReference type="ARBA" id="ARBA00007069"/>
    </source>
</evidence>
<feature type="transmembrane region" description="Helical" evidence="8">
    <location>
        <begin position="177"/>
        <end position="199"/>
    </location>
</feature>
<dbReference type="EMBL" id="SKBM01000012">
    <property type="protein sequence ID" value="TCZ60952.1"/>
    <property type="molecule type" value="Genomic_DNA"/>
</dbReference>
<feature type="domain" description="ABC transmembrane type-1" evidence="10">
    <location>
        <begin position="55"/>
        <end position="255"/>
    </location>
</feature>